<organism evidence="2 3">
    <name type="scientific">Streptomyces palmae</name>
    <dbReference type="NCBI Taxonomy" id="1701085"/>
    <lineage>
        <taxon>Bacteria</taxon>
        <taxon>Bacillati</taxon>
        <taxon>Actinomycetota</taxon>
        <taxon>Actinomycetes</taxon>
        <taxon>Kitasatosporales</taxon>
        <taxon>Streptomycetaceae</taxon>
        <taxon>Streptomyces</taxon>
    </lineage>
</organism>
<evidence type="ECO:0000256" key="1">
    <source>
        <dbReference type="SAM" id="MobiDB-lite"/>
    </source>
</evidence>
<name>A0A4Z0FY35_9ACTN</name>
<proteinExistence type="predicted"/>
<feature type="region of interest" description="Disordered" evidence="1">
    <location>
        <begin position="1"/>
        <end position="21"/>
    </location>
</feature>
<keyword evidence="3" id="KW-1185">Reference proteome</keyword>
<protein>
    <submittedName>
        <fullName evidence="2">Uncharacterized protein</fullName>
    </submittedName>
</protein>
<evidence type="ECO:0000313" key="3">
    <source>
        <dbReference type="Proteomes" id="UP000297948"/>
    </source>
</evidence>
<gene>
    <name evidence="2" type="ORF">E4099_29740</name>
</gene>
<reference evidence="2 3" key="1">
    <citation type="submission" date="2019-03" db="EMBL/GenBank/DDBJ databases">
        <authorList>
            <person name="Gonzalez-Pimentel J.L."/>
        </authorList>
    </citation>
    <scope>NUCLEOTIDE SEQUENCE [LARGE SCALE GENOMIC DNA]</scope>
    <source>
        <strain evidence="2 3">JCM 31289</strain>
    </source>
</reference>
<dbReference type="EMBL" id="SRID01000490">
    <property type="protein sequence ID" value="TGA88170.1"/>
    <property type="molecule type" value="Genomic_DNA"/>
</dbReference>
<dbReference type="Proteomes" id="UP000297948">
    <property type="component" value="Unassembled WGS sequence"/>
</dbReference>
<accession>A0A4Z0FY35</accession>
<comment type="caution">
    <text evidence="2">The sequence shown here is derived from an EMBL/GenBank/DDBJ whole genome shotgun (WGS) entry which is preliminary data.</text>
</comment>
<sequence length="70" mass="7449">MLDPAGVDLPAPHDHQATTTERGSFCTARCSCGWYGPARRARSLAREDAAAHLHRTAAVEGTANFRSPSA</sequence>
<dbReference type="OrthoDB" id="4872130at2"/>
<dbReference type="RefSeq" id="WP_135342213.1">
    <property type="nucleotide sequence ID" value="NZ_JBHLTX010000066.1"/>
</dbReference>
<dbReference type="AlphaFoldDB" id="A0A4Z0FY35"/>
<evidence type="ECO:0000313" key="2">
    <source>
        <dbReference type="EMBL" id="TGA88170.1"/>
    </source>
</evidence>